<protein>
    <recommendedName>
        <fullName evidence="6">Methyltransferase small domain-containing protein</fullName>
    </recommendedName>
</protein>
<dbReference type="GO" id="GO:0035657">
    <property type="term" value="C:eRF1 methyltransferase complex"/>
    <property type="evidence" value="ECO:0007669"/>
    <property type="project" value="TreeGrafter"/>
</dbReference>
<evidence type="ECO:0000313" key="4">
    <source>
        <dbReference type="EMBL" id="PSN84418.1"/>
    </source>
</evidence>
<keyword evidence="1" id="KW-0489">Methyltransferase</keyword>
<gene>
    <name evidence="4" type="ORF">B9Q01_00715</name>
</gene>
<comment type="caution">
    <text evidence="4">The sequence shown here is derived from an EMBL/GenBank/DDBJ whole genome shotgun (WGS) entry which is preliminary data.</text>
</comment>
<proteinExistence type="predicted"/>
<evidence type="ECO:0000256" key="2">
    <source>
        <dbReference type="ARBA" id="ARBA00022679"/>
    </source>
</evidence>
<dbReference type="GO" id="GO:0008276">
    <property type="term" value="F:protein methyltransferase activity"/>
    <property type="evidence" value="ECO:0007669"/>
    <property type="project" value="TreeGrafter"/>
</dbReference>
<dbReference type="NCBIfam" id="TIGR00537">
    <property type="entry name" value="hemK_rel_arch"/>
    <property type="match status" value="1"/>
</dbReference>
<dbReference type="InterPro" id="IPR029063">
    <property type="entry name" value="SAM-dependent_MTases_sf"/>
</dbReference>
<evidence type="ECO:0000313" key="5">
    <source>
        <dbReference type="Proteomes" id="UP000240880"/>
    </source>
</evidence>
<dbReference type="SUPFAM" id="SSF53335">
    <property type="entry name" value="S-adenosyl-L-methionine-dependent methyltransferases"/>
    <property type="match status" value="1"/>
</dbReference>
<name>A0A2R6ADJ7_9ARCH</name>
<sequence>MKSFTISQFNYDEFTIFVYPHVYKPSDDTYMLANVLKKCKKVDVAIEFGTGCGLLSLIASKIAKVVIAYETNVYAFRNALKNIKLNQLQNKIFVFLDEGINCPQAELIFMNPPYLSDLPLGYQDVEAQNWYGGPDGVRIFLRILNLISRKLTKNGKLLFVASSTQNKPILHKALRMYGFSWEIAVSKRYFYETIEIYKCTKNERTKSDICRL</sequence>
<dbReference type="PANTHER" id="PTHR45875:SF1">
    <property type="entry name" value="METHYLTRANSFERASE N6AMT1"/>
    <property type="match status" value="1"/>
</dbReference>
<dbReference type="GO" id="GO:0008757">
    <property type="term" value="F:S-adenosylmethionine-dependent methyltransferase activity"/>
    <property type="evidence" value="ECO:0007669"/>
    <property type="project" value="TreeGrafter"/>
</dbReference>
<dbReference type="InterPro" id="IPR052190">
    <property type="entry name" value="Euk-Arch_PrmC-MTase"/>
</dbReference>
<dbReference type="Gene3D" id="3.40.50.150">
    <property type="entry name" value="Vaccinia Virus protein VP39"/>
    <property type="match status" value="1"/>
</dbReference>
<reference evidence="4 5" key="1">
    <citation type="submission" date="2017-04" db="EMBL/GenBank/DDBJ databases">
        <title>Novel microbial lineages endemic to geothermal iron-oxide mats fill important gaps in the evolutionary history of Archaea.</title>
        <authorList>
            <person name="Jay Z.J."/>
            <person name="Beam J.P."/>
            <person name="Dlakic M."/>
            <person name="Rusch D.B."/>
            <person name="Kozubal M.A."/>
            <person name="Inskeep W.P."/>
        </authorList>
    </citation>
    <scope>NUCLEOTIDE SEQUENCE [LARGE SCALE GENOMIC DNA]</scope>
    <source>
        <strain evidence="4">OSP_D</strain>
    </source>
</reference>
<dbReference type="AlphaFoldDB" id="A0A2R6ADJ7"/>
<keyword evidence="3" id="KW-0949">S-adenosyl-L-methionine</keyword>
<evidence type="ECO:0000256" key="1">
    <source>
        <dbReference type="ARBA" id="ARBA00022603"/>
    </source>
</evidence>
<accession>A0A2R6ADJ7</accession>
<dbReference type="PANTHER" id="PTHR45875">
    <property type="entry name" value="METHYLTRANSFERASE N6AMT1"/>
    <property type="match status" value="1"/>
</dbReference>
<dbReference type="EMBL" id="NEXC01000003">
    <property type="protein sequence ID" value="PSN84418.1"/>
    <property type="molecule type" value="Genomic_DNA"/>
</dbReference>
<dbReference type="GO" id="GO:0032259">
    <property type="term" value="P:methylation"/>
    <property type="evidence" value="ECO:0007669"/>
    <property type="project" value="UniProtKB-KW"/>
</dbReference>
<dbReference type="Pfam" id="PF06325">
    <property type="entry name" value="PrmA"/>
    <property type="match status" value="1"/>
</dbReference>
<keyword evidence="2" id="KW-0808">Transferase</keyword>
<dbReference type="Proteomes" id="UP000240880">
    <property type="component" value="Unassembled WGS sequence"/>
</dbReference>
<evidence type="ECO:0008006" key="6">
    <source>
        <dbReference type="Google" id="ProtNLM"/>
    </source>
</evidence>
<organism evidence="4 5">
    <name type="scientific">Candidatus Marsarchaeota G1 archaeon OSP_D</name>
    <dbReference type="NCBI Taxonomy" id="1978155"/>
    <lineage>
        <taxon>Archaea</taxon>
        <taxon>Candidatus Marsarchaeota</taxon>
        <taxon>Candidatus Marsarchaeota group 1</taxon>
    </lineage>
</organism>
<evidence type="ECO:0000256" key="3">
    <source>
        <dbReference type="ARBA" id="ARBA00022691"/>
    </source>
</evidence>
<dbReference type="InterPro" id="IPR004557">
    <property type="entry name" value="PrmC-related"/>
</dbReference>